<evidence type="ECO:0000256" key="1">
    <source>
        <dbReference type="ARBA" id="ARBA00022574"/>
    </source>
</evidence>
<dbReference type="InterPro" id="IPR036322">
    <property type="entry name" value="WD40_repeat_dom_sf"/>
</dbReference>
<accession>A0A5E4MBN0</accession>
<dbReference type="SMART" id="SM00320">
    <property type="entry name" value="WD40"/>
    <property type="match status" value="2"/>
</dbReference>
<dbReference type="PANTHER" id="PTHR11227">
    <property type="entry name" value="WD-REPEAT PROTEIN INTERACTING WITH PHOSPHOINOSIDES WIPI -RELATED"/>
    <property type="match status" value="1"/>
</dbReference>
<dbReference type="GO" id="GO:0005737">
    <property type="term" value="C:cytoplasm"/>
    <property type="evidence" value="ECO:0007669"/>
    <property type="project" value="UniProtKB-ARBA"/>
</dbReference>
<evidence type="ECO:0000256" key="4">
    <source>
        <dbReference type="ARBA" id="ARBA00025740"/>
    </source>
</evidence>
<dbReference type="Gene3D" id="2.130.10.10">
    <property type="entry name" value="YVTN repeat-like/Quinoprotein amine dehydrogenase"/>
    <property type="match status" value="1"/>
</dbReference>
<keyword evidence="6" id="KW-1185">Reference proteome</keyword>
<dbReference type="Proteomes" id="UP000325440">
    <property type="component" value="Unassembled WGS sequence"/>
</dbReference>
<dbReference type="OrthoDB" id="1667587at2759"/>
<protein>
    <submittedName>
        <fullName evidence="5">WD40/YVTN repeat-like-containing domain,WD40-repeat-containing domain,WD40 repeat</fullName>
    </submittedName>
</protein>
<dbReference type="Pfam" id="PF21032">
    <property type="entry name" value="PROPPIN"/>
    <property type="match status" value="1"/>
</dbReference>
<organism evidence="5 6">
    <name type="scientific">Cinara cedri</name>
    <dbReference type="NCBI Taxonomy" id="506608"/>
    <lineage>
        <taxon>Eukaryota</taxon>
        <taxon>Metazoa</taxon>
        <taxon>Ecdysozoa</taxon>
        <taxon>Arthropoda</taxon>
        <taxon>Hexapoda</taxon>
        <taxon>Insecta</taxon>
        <taxon>Pterygota</taxon>
        <taxon>Neoptera</taxon>
        <taxon>Paraneoptera</taxon>
        <taxon>Hemiptera</taxon>
        <taxon>Sternorrhyncha</taxon>
        <taxon>Aphidomorpha</taxon>
        <taxon>Aphidoidea</taxon>
        <taxon>Aphididae</taxon>
        <taxon>Lachninae</taxon>
        <taxon>Cinara</taxon>
    </lineage>
</organism>
<dbReference type="InterPro" id="IPR048720">
    <property type="entry name" value="PROPPIN"/>
</dbReference>
<dbReference type="AlphaFoldDB" id="A0A5E4MBN0"/>
<evidence type="ECO:0000313" key="6">
    <source>
        <dbReference type="Proteomes" id="UP000325440"/>
    </source>
</evidence>
<proteinExistence type="inferred from homology"/>
<name>A0A5E4MBN0_9HEMI</name>
<dbReference type="GO" id="GO:0006914">
    <property type="term" value="P:autophagy"/>
    <property type="evidence" value="ECO:0007669"/>
    <property type="project" value="UniProtKB-KW"/>
</dbReference>
<reference evidence="5 6" key="1">
    <citation type="submission" date="2019-08" db="EMBL/GenBank/DDBJ databases">
        <authorList>
            <person name="Alioto T."/>
            <person name="Alioto T."/>
            <person name="Gomez Garrido J."/>
        </authorList>
    </citation>
    <scope>NUCLEOTIDE SEQUENCE [LARGE SCALE GENOMIC DNA]</scope>
</reference>
<gene>
    <name evidence="5" type="ORF">CINCED_3A002259</name>
</gene>
<dbReference type="InterPro" id="IPR001680">
    <property type="entry name" value="WD40_rpt"/>
</dbReference>
<evidence type="ECO:0000256" key="2">
    <source>
        <dbReference type="ARBA" id="ARBA00022737"/>
    </source>
</evidence>
<keyword evidence="1" id="KW-0853">WD repeat</keyword>
<keyword evidence="3" id="KW-0072">Autophagy</keyword>
<dbReference type="InterPro" id="IPR015943">
    <property type="entry name" value="WD40/YVTN_repeat-like_dom_sf"/>
</dbReference>
<dbReference type="EMBL" id="CABPRJ010000040">
    <property type="protein sequence ID" value="VVC26648.1"/>
    <property type="molecule type" value="Genomic_DNA"/>
</dbReference>
<comment type="similarity">
    <text evidence="4">Belongs to the WD repeat PROPPIN family.</text>
</comment>
<dbReference type="SUPFAM" id="SSF50978">
    <property type="entry name" value="WD40 repeat-like"/>
    <property type="match status" value="1"/>
</dbReference>
<evidence type="ECO:0000256" key="3">
    <source>
        <dbReference type="ARBA" id="ARBA00023006"/>
    </source>
</evidence>
<sequence length="341" mass="38097">MNKKGIISLRFNQDRTCFACCTETGVRIYTVNPVTEKERFDFGGISQCEMIFQSNLIAVVAGGRYPKYSHNTVYIYDAIKPKFVMEINCSSAVKAVRMRRNRVIVATINQIDVFSFPAPIQHIITLETRPNPMGICEVSPSDIAEKQIVVYPGNKIGSINIMDISNTDIYSSTAPVILNAHQGEISCLALNQQGTLLASASTKGTLIRIWDTIRKTKIAELRRGSDPATLYCINFSPNSEFLCCSSDKGTVHIFALKDTDLNRKSSLSTLSFFSSYVESQWALANFTVPPEMPCICAFLSQDVVIAVCLDGSYHQYSFTKDGTCRRRTYSIYLHDCEDEDI</sequence>
<keyword evidence="2" id="KW-0677">Repeat</keyword>
<evidence type="ECO:0000313" key="5">
    <source>
        <dbReference type="EMBL" id="VVC26648.1"/>
    </source>
</evidence>